<sequence>MQVILLYTVTTALFLGLDMVGIRYVVLPAFERAVGHLLADPMRLGPAALFYLGFTAGLLYFVSIPALKAEAPLQALVGGAALGLLAYGTYEFTNYATLADWTLRQVVVDCLWGTALCGVSAWAGVAVMTGRLA</sequence>
<dbReference type="AlphaFoldDB" id="A0A8J7SRZ6"/>
<evidence type="ECO:0000313" key="3">
    <source>
        <dbReference type="Proteomes" id="UP000619033"/>
    </source>
</evidence>
<evidence type="ECO:0000256" key="1">
    <source>
        <dbReference type="SAM" id="Phobius"/>
    </source>
</evidence>
<dbReference type="EMBL" id="JAESVP010000002">
    <property type="protein sequence ID" value="MBL4927320.1"/>
    <property type="molecule type" value="Genomic_DNA"/>
</dbReference>
<evidence type="ECO:0000313" key="2">
    <source>
        <dbReference type="EMBL" id="MBL4927320.1"/>
    </source>
</evidence>
<feature type="transmembrane region" description="Helical" evidence="1">
    <location>
        <begin position="47"/>
        <end position="67"/>
    </location>
</feature>
<proteinExistence type="predicted"/>
<feature type="transmembrane region" description="Helical" evidence="1">
    <location>
        <begin position="110"/>
        <end position="130"/>
    </location>
</feature>
<feature type="transmembrane region" description="Helical" evidence="1">
    <location>
        <begin position="73"/>
        <end position="90"/>
    </location>
</feature>
<keyword evidence="1" id="KW-0472">Membrane</keyword>
<dbReference type="InterPro" id="IPR018687">
    <property type="entry name" value="DUF2177_membr"/>
</dbReference>
<keyword evidence="1" id="KW-1133">Transmembrane helix</keyword>
<protein>
    <submittedName>
        <fullName evidence="2">DUF2177 family protein</fullName>
    </submittedName>
</protein>
<dbReference type="RefSeq" id="WP_202658463.1">
    <property type="nucleotide sequence ID" value="NZ_JAESVP010000002.1"/>
</dbReference>
<feature type="transmembrane region" description="Helical" evidence="1">
    <location>
        <begin position="6"/>
        <end position="26"/>
    </location>
</feature>
<keyword evidence="1" id="KW-0812">Transmembrane</keyword>
<reference evidence="2" key="1">
    <citation type="submission" date="2021-01" db="EMBL/GenBank/DDBJ databases">
        <title>Genome seq and assembly of Tabrizicola sp. KVB23.</title>
        <authorList>
            <person name="Chhetri G."/>
        </authorList>
    </citation>
    <scope>NUCLEOTIDE SEQUENCE</scope>
    <source>
        <strain evidence="2">KVB23</strain>
    </source>
</reference>
<gene>
    <name evidence="2" type="ORF">JI744_04300</name>
</gene>
<keyword evidence="3" id="KW-1185">Reference proteome</keyword>
<name>A0A8J7SRZ6_9RHOB</name>
<organism evidence="2 3">
    <name type="scientific">Fuscibacter oryzae</name>
    <dbReference type="NCBI Taxonomy" id="2803939"/>
    <lineage>
        <taxon>Bacteria</taxon>
        <taxon>Pseudomonadati</taxon>
        <taxon>Pseudomonadota</taxon>
        <taxon>Alphaproteobacteria</taxon>
        <taxon>Rhodobacterales</taxon>
        <taxon>Paracoccaceae</taxon>
        <taxon>Fuscibacter</taxon>
    </lineage>
</organism>
<dbReference type="Pfam" id="PF09945">
    <property type="entry name" value="DUF2177"/>
    <property type="match status" value="1"/>
</dbReference>
<dbReference type="Proteomes" id="UP000619033">
    <property type="component" value="Unassembled WGS sequence"/>
</dbReference>
<accession>A0A8J7SRZ6</accession>
<comment type="caution">
    <text evidence="2">The sequence shown here is derived from an EMBL/GenBank/DDBJ whole genome shotgun (WGS) entry which is preliminary data.</text>
</comment>